<feature type="compositionally biased region" description="Acidic residues" evidence="1">
    <location>
        <begin position="1"/>
        <end position="15"/>
    </location>
</feature>
<dbReference type="EMBL" id="VDFR01000265">
    <property type="protein sequence ID" value="TNC23678.1"/>
    <property type="molecule type" value="Genomic_DNA"/>
</dbReference>
<dbReference type="EMBL" id="VDFR01000234">
    <property type="protein sequence ID" value="TNC28405.1"/>
    <property type="molecule type" value="Genomic_DNA"/>
</dbReference>
<protein>
    <submittedName>
        <fullName evidence="3">Uncharacterized protein</fullName>
    </submittedName>
</protein>
<comment type="caution">
    <text evidence="3">The sequence shown here is derived from an EMBL/GenBank/DDBJ whole genome shotgun (WGS) entry which is preliminary data.</text>
</comment>
<evidence type="ECO:0000313" key="4">
    <source>
        <dbReference type="Proteomes" id="UP000306740"/>
    </source>
</evidence>
<proteinExistence type="predicted"/>
<dbReference type="AlphaFoldDB" id="A0A5C4M567"/>
<feature type="region of interest" description="Disordered" evidence="1">
    <location>
        <begin position="1"/>
        <end position="68"/>
    </location>
</feature>
<dbReference type="RefSeq" id="WP_139107307.1">
    <property type="nucleotide sequence ID" value="NZ_VDFR01000234.1"/>
</dbReference>
<evidence type="ECO:0000313" key="2">
    <source>
        <dbReference type="EMBL" id="TNC23678.1"/>
    </source>
</evidence>
<reference evidence="3 4" key="1">
    <citation type="submission" date="2019-05" db="EMBL/GenBank/DDBJ databases">
        <title>Mumia sp. nov., isolated from the intestinal contents of plateau pika (Ochotona curzoniae) in the Qinghai-Tibet plateau of China.</title>
        <authorList>
            <person name="Tian Z."/>
        </authorList>
    </citation>
    <scope>NUCLEOTIDE SEQUENCE [LARGE SCALE GENOMIC DNA]</scope>
    <source>
        <strain evidence="4">527</strain>
        <strain evidence="3">Z527</strain>
    </source>
</reference>
<feature type="compositionally biased region" description="Acidic residues" evidence="1">
    <location>
        <begin position="39"/>
        <end position="52"/>
    </location>
</feature>
<evidence type="ECO:0000313" key="3">
    <source>
        <dbReference type="EMBL" id="TNC28405.1"/>
    </source>
</evidence>
<dbReference type="Proteomes" id="UP000306740">
    <property type="component" value="Unassembled WGS sequence"/>
</dbReference>
<sequence>MSESETESYDSEAPLDEERPDERLTPDPDVDPQPGLDSGEVDPDAEANEADQLDQAWEVVLDDDTERG</sequence>
<organism evidence="3 4">
    <name type="scientific">Mumia zhuanghuii</name>
    <dbReference type="NCBI Taxonomy" id="2585211"/>
    <lineage>
        <taxon>Bacteria</taxon>
        <taxon>Bacillati</taxon>
        <taxon>Actinomycetota</taxon>
        <taxon>Actinomycetes</taxon>
        <taxon>Propionibacteriales</taxon>
        <taxon>Nocardioidaceae</taxon>
        <taxon>Mumia</taxon>
    </lineage>
</organism>
<gene>
    <name evidence="3" type="ORF">FHE65_33830</name>
    <name evidence="2" type="ORF">FHE65_35505</name>
</gene>
<evidence type="ECO:0000256" key="1">
    <source>
        <dbReference type="SAM" id="MobiDB-lite"/>
    </source>
</evidence>
<accession>A0A5C4M567</accession>
<feature type="compositionally biased region" description="Basic and acidic residues" evidence="1">
    <location>
        <begin position="16"/>
        <end position="26"/>
    </location>
</feature>
<name>A0A5C4M567_9ACTN</name>